<proteinExistence type="predicted"/>
<protein>
    <submittedName>
        <fullName evidence="2">Vacuolar sorting-associated 8 homolog, putative</fullName>
    </submittedName>
</protein>
<accession>A0A2H6K9R0</accession>
<dbReference type="OrthoDB" id="289913at2759"/>
<dbReference type="RefSeq" id="XP_028865985.1">
    <property type="nucleotide sequence ID" value="XM_029010152.1"/>
</dbReference>
<dbReference type="GO" id="GO:0006623">
    <property type="term" value="P:protein targeting to vacuole"/>
    <property type="evidence" value="ECO:0007669"/>
    <property type="project" value="InterPro"/>
</dbReference>
<dbReference type="GO" id="GO:0005770">
    <property type="term" value="C:late endosome"/>
    <property type="evidence" value="ECO:0007669"/>
    <property type="project" value="TreeGrafter"/>
</dbReference>
<feature type="compositionally biased region" description="Low complexity" evidence="1">
    <location>
        <begin position="117"/>
        <end position="127"/>
    </location>
</feature>
<feature type="region of interest" description="Disordered" evidence="1">
    <location>
        <begin position="54"/>
        <end position="90"/>
    </location>
</feature>
<feature type="compositionally biased region" description="Polar residues" evidence="1">
    <location>
        <begin position="1751"/>
        <end position="1761"/>
    </location>
</feature>
<dbReference type="GeneID" id="39873512"/>
<dbReference type="InterPro" id="IPR036322">
    <property type="entry name" value="WD40_repeat_dom_sf"/>
</dbReference>
<dbReference type="GO" id="GO:0030897">
    <property type="term" value="C:HOPS complex"/>
    <property type="evidence" value="ECO:0007669"/>
    <property type="project" value="TreeGrafter"/>
</dbReference>
<dbReference type="PANTHER" id="PTHR12616">
    <property type="entry name" value="VACUOLAR PROTEIN SORTING VPS41"/>
    <property type="match status" value="1"/>
</dbReference>
<organism evidence="2 3">
    <name type="scientific">Babesia ovata</name>
    <dbReference type="NCBI Taxonomy" id="189622"/>
    <lineage>
        <taxon>Eukaryota</taxon>
        <taxon>Sar</taxon>
        <taxon>Alveolata</taxon>
        <taxon>Apicomplexa</taxon>
        <taxon>Aconoidasida</taxon>
        <taxon>Piroplasmida</taxon>
        <taxon>Babesiidae</taxon>
        <taxon>Babesia</taxon>
    </lineage>
</organism>
<keyword evidence="3" id="KW-1185">Reference proteome</keyword>
<dbReference type="VEuPathDB" id="PiroplasmaDB:BOVATA_012350"/>
<feature type="region of interest" description="Disordered" evidence="1">
    <location>
        <begin position="109"/>
        <end position="157"/>
    </location>
</feature>
<feature type="region of interest" description="Disordered" evidence="1">
    <location>
        <begin position="407"/>
        <end position="428"/>
    </location>
</feature>
<evidence type="ECO:0000313" key="3">
    <source>
        <dbReference type="Proteomes" id="UP000236319"/>
    </source>
</evidence>
<comment type="caution">
    <text evidence="2">The sequence shown here is derived from an EMBL/GenBank/DDBJ whole genome shotgun (WGS) entry which is preliminary data.</text>
</comment>
<name>A0A2H6K9R0_9APIC</name>
<dbReference type="InterPro" id="IPR045111">
    <property type="entry name" value="Vps41/Vps8"/>
</dbReference>
<dbReference type="SUPFAM" id="SSF50978">
    <property type="entry name" value="WD40 repeat-like"/>
    <property type="match status" value="1"/>
</dbReference>
<evidence type="ECO:0000256" key="1">
    <source>
        <dbReference type="SAM" id="MobiDB-lite"/>
    </source>
</evidence>
<dbReference type="Pfam" id="PF23410">
    <property type="entry name" value="Beta-prop_VPS8"/>
    <property type="match status" value="1"/>
</dbReference>
<feature type="compositionally biased region" description="Basic and acidic residues" evidence="1">
    <location>
        <begin position="142"/>
        <end position="152"/>
    </location>
</feature>
<dbReference type="Proteomes" id="UP000236319">
    <property type="component" value="Unassembled WGS sequence"/>
</dbReference>
<reference evidence="2 3" key="1">
    <citation type="journal article" date="2017" name="BMC Genomics">
        <title>Whole-genome assembly of Babesia ovata and comparative genomics between closely related pathogens.</title>
        <authorList>
            <person name="Yamagishi J."/>
            <person name="Asada M."/>
            <person name="Hakimi H."/>
            <person name="Tanaka T.Q."/>
            <person name="Sugimoto C."/>
            <person name="Kawazu S."/>
        </authorList>
    </citation>
    <scope>NUCLEOTIDE SEQUENCE [LARGE SCALE GENOMIC DNA]</scope>
    <source>
        <strain evidence="2 3">Miyake</strain>
    </source>
</reference>
<dbReference type="InterPro" id="IPR015943">
    <property type="entry name" value="WD40/YVTN_repeat-like_dom_sf"/>
</dbReference>
<dbReference type="PANTHER" id="PTHR12616:SF8">
    <property type="entry name" value="VACUOLAR PROTEIN SORTING-ASSOCIATED PROTEIN 8 HOMOLOG"/>
    <property type="match status" value="1"/>
</dbReference>
<feature type="region of interest" description="Disordered" evidence="1">
    <location>
        <begin position="12"/>
        <end position="35"/>
    </location>
</feature>
<gene>
    <name evidence="2" type="ORF">BOVATA_012350</name>
</gene>
<evidence type="ECO:0000313" key="2">
    <source>
        <dbReference type="EMBL" id="GBE59742.1"/>
    </source>
</evidence>
<feature type="region of interest" description="Disordered" evidence="1">
    <location>
        <begin position="1734"/>
        <end position="1761"/>
    </location>
</feature>
<dbReference type="Gene3D" id="2.130.10.10">
    <property type="entry name" value="YVTN repeat-like/Quinoprotein amine dehydrogenase"/>
    <property type="match status" value="1"/>
</dbReference>
<sequence length="1945" mass="213929">MARYSLEELLRATDLSDDSDVDRSDGSASTLPQGGRVAVNYNEVLRSYLQDRDSDCLSVSPGDRSPQTPFGGVKSTDTDAWNTPKGCSASAELSSTCVDSISRANSLTAIREPGYLSPPRRSSTSRLTDGEETQTGSNDAEQPSKPEDEGGAERGMPAVTSECNCTAKYGPAIRKLTKSSCPYFSAIRSMIIQQLQTSSIIHRIAYINNVKSDHLGGILAPLDDEDEADSDFPEEPSPTLYPAKTCLDSLGISLKRLKPPEKPDLLIRLRHNVSIALEKLRLFNDGFINIDATKVNTTAASPHKPYSPSCIAVNNRLLVVGTSGGSLLVCDITNHRSKRQFSPHNVDVGEDETGYAEDLVWREVDCQNDASVTCLDVLPESNWICAGYSNAMVKLVQLNKDAVKAKSSDAPKSDAADGSVASESGPSSRGFGLMAGAVSALGGFKKSGAHVICSAKPFNDAVTFCKFTLGESHDEIFCANRNSIALLTYSKTVLSHNLNVKTLDAFSERLLEHEEIVDVACLSSNPQSKFITGVPVSGLVALATIKRCIVIATRPELSILFRVPFTDRPKAVQGSDCTIPSITWMILNNSGDIKPVLLIVLSSRISFTLCNLSAGKRGSPPVSCSHIGYIRFDSAIRHVYTVSRDMFAVVDYNNVMHILQVNVFDNVMHYDVVRSFDFKEAGLADLWMDRVNISPTIAVHVRTIKMAANSYKKFSALVSEMFQGKRNEQQFDLRVLSFYISTSKGIWSSEIHSWIKSIGDLTATKHFANAFAISLGLCIGMLPGLLDYKAYVDNIQKLILYVLHQSSAQIIRLSKLMDTAQMASIDDEDNDSWTDQVKDDINTQIDTLCCCMLDICLCLGLYDSLNDLIYRCFATVGMQRVFVKYVLLNLHVGRIDLARLKPAIFDSIFEFYEKMLDNVLSLDGSHSGHVEDWLALLCDEVDNRQRGQCPIQRPGQISAPDARVILYGVLCNQMSRFYIFCSRNEIPFAKEKAICTLSKHCQWHAVVHCPELIGDDISVALEILYSELSNKLDKLRNDEGTSSADCVSLPWSQSEGLFVTRVFFSFVNSFLTFANCGLPQENAATNFCKVLGYLTSSTSFKPSFPITSDVKHARPELSFEDEAVDFDNMDLLTFKAASGDALSSPALQLLISTSPRLLFACLMNLLMTPDSIFEANAELLGTKIDIFNFVLESLIGCLSILEASQSTFTVRCMMSMFVLGVSAFSESFYLSLRTQVVAMYTLLTEVGDVSHDPFLDPGELTTDELILPDGSFNNAYYLHSFCKKSDDLLENVRQFNMSSSTTRELLKLYIRRSLIAIYRKYDCEPSWTHNVHFANMKRICMGLQELAGDFDTRLFLCDVAADYANAISACQTAGSDIVFSYLRQCLNCIKAGSTAGELRVNELVLSDPSVQKEFVATLMDALPRLIKVDMKSATALLVDTLSVSNMASVFKETALHSSQDLIISTLGDFPELKLAVLDALLGISANDSATSTDKDAILSVLPGLENYFIQYLKLLCDHDPRGVCPFLKRQRRLDFSTCLPICMSANIHDAVAYLFMRAGDFESSSRWLLDAFRASGDDIEMCHRLIGDAYELCNGFSEFTSHESLENLWFSILRCLVDVERKNGDASTLIERVFNVGILKFTRLTRALVELEAYESVSVSMFKHPLRMLLCDVDFQTFAAKASSTMGTTVLCNEFRQSLDCNKRGVIVEGSVELRRNHDICGVCRRKLWSIPQPDAGGGVDSPPTEGAPRNDTSPSTTAASNLSPLEKQLGIIYTLQTSSKKQAAHDTNNRASSLHLPNLYQDQLSSLLSMKPSSGGLGRAKWMASTSGISSAIPPDLRAHIRSYTSQSMVQVYCRVCVSGRYADRVVPGRCVDEVGPARAVSAEFGVVTVETLQYAGLSNMPVSDVFVGHQNLRVQAYVAFLGIVLDDDGLAFKVHGPPGGALF</sequence>
<dbReference type="GO" id="GO:0034058">
    <property type="term" value="P:endosomal vesicle fusion"/>
    <property type="evidence" value="ECO:0007669"/>
    <property type="project" value="TreeGrafter"/>
</dbReference>
<dbReference type="EMBL" id="BDSA01000001">
    <property type="protein sequence ID" value="GBE59742.1"/>
    <property type="molecule type" value="Genomic_DNA"/>
</dbReference>